<evidence type="ECO:0000313" key="1">
    <source>
        <dbReference type="EMBL" id="MBB2157362.1"/>
    </source>
</evidence>
<proteinExistence type="predicted"/>
<dbReference type="EMBL" id="JABEQG010000029">
    <property type="protein sequence ID" value="MBB2157362.1"/>
    <property type="molecule type" value="Genomic_DNA"/>
</dbReference>
<dbReference type="Proteomes" id="UP000550787">
    <property type="component" value="Unassembled WGS sequence"/>
</dbReference>
<organism evidence="1 2">
    <name type="scientific">Gluconacetobacter diazotrophicus</name>
    <name type="common">Acetobacter diazotrophicus</name>
    <dbReference type="NCBI Taxonomy" id="33996"/>
    <lineage>
        <taxon>Bacteria</taxon>
        <taxon>Pseudomonadati</taxon>
        <taxon>Pseudomonadota</taxon>
        <taxon>Alphaproteobacteria</taxon>
        <taxon>Acetobacterales</taxon>
        <taxon>Acetobacteraceae</taxon>
        <taxon>Gluconacetobacter</taxon>
    </lineage>
</organism>
<dbReference type="RefSeq" id="WP_183116180.1">
    <property type="nucleotide sequence ID" value="NZ_JABEQG010000029.1"/>
</dbReference>
<gene>
    <name evidence="1" type="ORF">HLH33_13745</name>
</gene>
<evidence type="ECO:0000313" key="2">
    <source>
        <dbReference type="Proteomes" id="UP000550787"/>
    </source>
</evidence>
<reference evidence="1 2" key="1">
    <citation type="submission" date="2020-04" db="EMBL/GenBank/DDBJ databases">
        <title>Description of novel Gluconacetobacter.</title>
        <authorList>
            <person name="Sombolestani A."/>
        </authorList>
    </citation>
    <scope>NUCLEOTIDE SEQUENCE [LARGE SCALE GENOMIC DNA]</scope>
    <source>
        <strain evidence="1 2">LMG 7603</strain>
    </source>
</reference>
<sequence length="82" mass="8815">MSITPFDDHGESTDVAGLTIENGQNRIAIYGRLGISRDRQGLADAHALKNWVDAIVAALESMPDLPARTADGETSHPVENPF</sequence>
<name>A0A7W4NGJ4_GLUDI</name>
<dbReference type="AlphaFoldDB" id="A0A7W4NGJ4"/>
<protein>
    <submittedName>
        <fullName evidence="1">Uncharacterized protein</fullName>
    </submittedName>
</protein>
<comment type="caution">
    <text evidence="1">The sequence shown here is derived from an EMBL/GenBank/DDBJ whole genome shotgun (WGS) entry which is preliminary data.</text>
</comment>
<accession>A0A7W4NGJ4</accession>